<dbReference type="AlphaFoldDB" id="A0A433D7V2"/>
<dbReference type="GO" id="GO:0016787">
    <property type="term" value="F:hydrolase activity"/>
    <property type="evidence" value="ECO:0007669"/>
    <property type="project" value="UniProtKB-KW"/>
</dbReference>
<evidence type="ECO:0000313" key="3">
    <source>
        <dbReference type="EMBL" id="RUP46903.1"/>
    </source>
</evidence>
<dbReference type="Proteomes" id="UP000268093">
    <property type="component" value="Unassembled WGS sequence"/>
</dbReference>
<dbReference type="Gene3D" id="3.40.50.1820">
    <property type="entry name" value="alpha/beta hydrolase"/>
    <property type="match status" value="1"/>
</dbReference>
<keyword evidence="1" id="KW-0732">Signal</keyword>
<keyword evidence="4" id="KW-1185">Reference proteome</keyword>
<dbReference type="InterPro" id="IPR029058">
    <property type="entry name" value="AB_hydrolase_fold"/>
</dbReference>
<dbReference type="PANTHER" id="PTHR43689:SF8">
    <property type="entry name" value="ALPHA_BETA-HYDROLASES SUPERFAMILY PROTEIN"/>
    <property type="match status" value="1"/>
</dbReference>
<dbReference type="OrthoDB" id="408373at2759"/>
<dbReference type="InterPro" id="IPR000073">
    <property type="entry name" value="AB_hydrolase_1"/>
</dbReference>
<dbReference type="PANTHER" id="PTHR43689">
    <property type="entry name" value="HYDROLASE"/>
    <property type="match status" value="1"/>
</dbReference>
<keyword evidence="3" id="KW-0378">Hydrolase</keyword>
<proteinExistence type="predicted"/>
<organism evidence="3 4">
    <name type="scientific">Jimgerdemannia flammicorona</name>
    <dbReference type="NCBI Taxonomy" id="994334"/>
    <lineage>
        <taxon>Eukaryota</taxon>
        <taxon>Fungi</taxon>
        <taxon>Fungi incertae sedis</taxon>
        <taxon>Mucoromycota</taxon>
        <taxon>Mucoromycotina</taxon>
        <taxon>Endogonomycetes</taxon>
        <taxon>Endogonales</taxon>
        <taxon>Endogonaceae</taxon>
        <taxon>Jimgerdemannia</taxon>
    </lineage>
</organism>
<dbReference type="EMBL" id="RBNI01005247">
    <property type="protein sequence ID" value="RUP46903.1"/>
    <property type="molecule type" value="Genomic_DNA"/>
</dbReference>
<feature type="chain" id="PRO_5019166842" evidence="1">
    <location>
        <begin position="21"/>
        <end position="531"/>
    </location>
</feature>
<feature type="signal peptide" evidence="1">
    <location>
        <begin position="1"/>
        <end position="20"/>
    </location>
</feature>
<sequence>MSLFVRSLAIATALIAVLYAVIPDARKPLSSLRTVENDASLPYPPTFYPGGHDLTLPGGTMRYYIFGPSTGQKVVFVHGLTIPSPIWSNIATNLTDNNTQVLLYDIWGRGYSDSPGTRFDEHLYISQLAQLLQKVGWDREPFTLVGLSMGGAIATSFTRFYPELVKQLVLIAPAGLMTKTDFPVVGHIVSTPVFSQLATSSFVRPLVVRGARGHLPTDHPDISHYDDQKIHDAVKLTREIVISQILHHPGFFRAFIGTTTDFPLFGLDERYQRVGEDPKRPVLVFWGDRDSTVPYKYSATLKEYVPHAEIVTIERGGHGIAITNYKMINERLRAFLKDDESHSCDMTSPTFGPYMHQPPVLVPQTMNEVDTSLSALDSRLRHLEQLLGTAKGTATAKDALLQRVDAVRRHLSTTLRDRKYILDLLEKYDVHAKTLDPAVSALAIEREILSPEAKVEIVIAAEAELTQFSDDLKQIKALEGVVSGVELQGIATLIPQLAPIESIHIEQSVQSIELSARVSQLLNNYNGVVSF</sequence>
<evidence type="ECO:0000256" key="1">
    <source>
        <dbReference type="SAM" id="SignalP"/>
    </source>
</evidence>
<accession>A0A433D7V2</accession>
<comment type="caution">
    <text evidence="3">The sequence shown here is derived from an EMBL/GenBank/DDBJ whole genome shotgun (WGS) entry which is preliminary data.</text>
</comment>
<gene>
    <name evidence="3" type="ORF">BC936DRAFT_146391</name>
</gene>
<dbReference type="GO" id="GO:0005869">
    <property type="term" value="C:dynactin complex"/>
    <property type="evidence" value="ECO:0007669"/>
    <property type="project" value="InterPro"/>
</dbReference>
<dbReference type="SUPFAM" id="SSF53474">
    <property type="entry name" value="alpha/beta-Hydrolases"/>
    <property type="match status" value="1"/>
</dbReference>
<name>A0A433D7V2_9FUNG</name>
<protein>
    <submittedName>
        <fullName evidence="3">Alpha/Beta hydrolase protein</fullName>
    </submittedName>
</protein>
<dbReference type="InterPro" id="IPR009991">
    <property type="entry name" value="DCTN3"/>
</dbReference>
<dbReference type="PRINTS" id="PR00111">
    <property type="entry name" value="ABHYDROLASE"/>
</dbReference>
<feature type="domain" description="AB hydrolase-1" evidence="2">
    <location>
        <begin position="74"/>
        <end position="324"/>
    </location>
</feature>
<evidence type="ECO:0000313" key="4">
    <source>
        <dbReference type="Proteomes" id="UP000268093"/>
    </source>
</evidence>
<evidence type="ECO:0000259" key="2">
    <source>
        <dbReference type="Pfam" id="PF00561"/>
    </source>
</evidence>
<reference evidence="3 4" key="1">
    <citation type="journal article" date="2018" name="New Phytol.">
        <title>Phylogenomics of Endogonaceae and evolution of mycorrhizas within Mucoromycota.</title>
        <authorList>
            <person name="Chang Y."/>
            <person name="Desiro A."/>
            <person name="Na H."/>
            <person name="Sandor L."/>
            <person name="Lipzen A."/>
            <person name="Clum A."/>
            <person name="Barry K."/>
            <person name="Grigoriev I.V."/>
            <person name="Martin F.M."/>
            <person name="Stajich J.E."/>
            <person name="Smith M.E."/>
            <person name="Bonito G."/>
            <person name="Spatafora J.W."/>
        </authorList>
    </citation>
    <scope>NUCLEOTIDE SEQUENCE [LARGE SCALE GENOMIC DNA]</scope>
    <source>
        <strain evidence="3 4">GMNB39</strain>
    </source>
</reference>
<dbReference type="Pfam" id="PF07426">
    <property type="entry name" value="Dynactin_p22"/>
    <property type="match status" value="1"/>
</dbReference>
<dbReference type="GO" id="GO:0061640">
    <property type="term" value="P:cytoskeleton-dependent cytokinesis"/>
    <property type="evidence" value="ECO:0007669"/>
    <property type="project" value="InterPro"/>
</dbReference>
<dbReference type="Pfam" id="PF00561">
    <property type="entry name" value="Abhydrolase_1"/>
    <property type="match status" value="1"/>
</dbReference>